<dbReference type="EMBL" id="JBBCAQ010000036">
    <property type="protein sequence ID" value="KAK7576419.1"/>
    <property type="molecule type" value="Genomic_DNA"/>
</dbReference>
<comment type="caution">
    <text evidence="3">The sequence shown here is derived from an EMBL/GenBank/DDBJ whole genome shotgun (WGS) entry which is preliminary data.</text>
</comment>
<evidence type="ECO:0000313" key="4">
    <source>
        <dbReference type="Proteomes" id="UP001367676"/>
    </source>
</evidence>
<dbReference type="AlphaFoldDB" id="A0AAN9Y0P6"/>
<dbReference type="Proteomes" id="UP001367676">
    <property type="component" value="Unassembled WGS sequence"/>
</dbReference>
<reference evidence="3 4" key="1">
    <citation type="submission" date="2024-03" db="EMBL/GenBank/DDBJ databases">
        <title>Adaptation during the transition from Ophiocordyceps entomopathogen to insect associate is accompanied by gene loss and intensified selection.</title>
        <authorList>
            <person name="Ward C.M."/>
            <person name="Onetto C.A."/>
            <person name="Borneman A.R."/>
        </authorList>
    </citation>
    <scope>NUCLEOTIDE SEQUENCE [LARGE SCALE GENOMIC DNA]</scope>
    <source>
        <strain evidence="3">AWRI1</strain>
        <tissue evidence="3">Single Adult Female</tissue>
    </source>
</reference>
<gene>
    <name evidence="2" type="ORF">V9T40_012705</name>
    <name evidence="3" type="ORF">V9T40_012706</name>
</gene>
<feature type="compositionally biased region" description="Polar residues" evidence="1">
    <location>
        <begin position="116"/>
        <end position="125"/>
    </location>
</feature>
<proteinExistence type="predicted"/>
<feature type="region of interest" description="Disordered" evidence="1">
    <location>
        <begin position="78"/>
        <end position="125"/>
    </location>
</feature>
<accession>A0AAN9Y0P6</accession>
<evidence type="ECO:0000313" key="3">
    <source>
        <dbReference type="EMBL" id="KAK7576420.1"/>
    </source>
</evidence>
<name>A0AAN9Y0P6_9HEMI</name>
<protein>
    <submittedName>
        <fullName evidence="3">Uncharacterized protein</fullName>
    </submittedName>
</protein>
<dbReference type="EMBL" id="JBBCAQ010000036">
    <property type="protein sequence ID" value="KAK7576420.1"/>
    <property type="molecule type" value="Genomic_DNA"/>
</dbReference>
<evidence type="ECO:0000256" key="1">
    <source>
        <dbReference type="SAM" id="MobiDB-lite"/>
    </source>
</evidence>
<sequence length="125" mass="14018">MLSCYPVKWEDKLYNLSSTGETHQPSLYLLIWDKPVEGQPRPRPRLVAKIVFTDKEIEDLDTLQDYTGPYTGGLSTDEFFFGLGSSETGELQTEQEEAGSSHQEDVSTEENPLWSGPTSSSKPDE</sequence>
<evidence type="ECO:0000313" key="2">
    <source>
        <dbReference type="EMBL" id="KAK7576419.1"/>
    </source>
</evidence>
<keyword evidence="4" id="KW-1185">Reference proteome</keyword>
<organism evidence="3 4">
    <name type="scientific">Parthenolecanium corni</name>
    <dbReference type="NCBI Taxonomy" id="536013"/>
    <lineage>
        <taxon>Eukaryota</taxon>
        <taxon>Metazoa</taxon>
        <taxon>Ecdysozoa</taxon>
        <taxon>Arthropoda</taxon>
        <taxon>Hexapoda</taxon>
        <taxon>Insecta</taxon>
        <taxon>Pterygota</taxon>
        <taxon>Neoptera</taxon>
        <taxon>Paraneoptera</taxon>
        <taxon>Hemiptera</taxon>
        <taxon>Sternorrhyncha</taxon>
        <taxon>Coccoidea</taxon>
        <taxon>Coccidae</taxon>
        <taxon>Parthenolecanium</taxon>
    </lineage>
</organism>